<evidence type="ECO:0000256" key="1">
    <source>
        <dbReference type="SAM" id="MobiDB-lite"/>
    </source>
</evidence>
<feature type="compositionally biased region" description="Pro residues" evidence="1">
    <location>
        <begin position="259"/>
        <end position="281"/>
    </location>
</feature>
<evidence type="ECO:0000313" key="3">
    <source>
        <dbReference type="EMBL" id="GGR36535.1"/>
    </source>
</evidence>
<dbReference type="InterPro" id="IPR029062">
    <property type="entry name" value="Class_I_gatase-like"/>
</dbReference>
<organism evidence="3 4">
    <name type="scientific">Streptomyces aurantiogriseus</name>
    <dbReference type="NCBI Taxonomy" id="66870"/>
    <lineage>
        <taxon>Bacteria</taxon>
        <taxon>Bacillati</taxon>
        <taxon>Actinomycetota</taxon>
        <taxon>Actinomycetes</taxon>
        <taxon>Kitasatosporales</taxon>
        <taxon>Streptomycetaceae</taxon>
        <taxon>Streptomyces</taxon>
    </lineage>
</organism>
<dbReference type="EMBL" id="BMSX01000016">
    <property type="protein sequence ID" value="GGR36535.1"/>
    <property type="molecule type" value="Genomic_DNA"/>
</dbReference>
<comment type="caution">
    <text evidence="3">The sequence shown here is derived from an EMBL/GenBank/DDBJ whole genome shotgun (WGS) entry which is preliminary data.</text>
</comment>
<reference evidence="3" key="1">
    <citation type="journal article" date="2014" name="Int. J. Syst. Evol. Microbiol.">
        <title>Complete genome sequence of Corynebacterium casei LMG S-19264T (=DSM 44701T), isolated from a smear-ripened cheese.</title>
        <authorList>
            <consortium name="US DOE Joint Genome Institute (JGI-PGF)"/>
            <person name="Walter F."/>
            <person name="Albersmeier A."/>
            <person name="Kalinowski J."/>
            <person name="Ruckert C."/>
        </authorList>
    </citation>
    <scope>NUCLEOTIDE SEQUENCE</scope>
    <source>
        <strain evidence="3">JCM 4346</strain>
    </source>
</reference>
<dbReference type="Proteomes" id="UP000658320">
    <property type="component" value="Unassembled WGS sequence"/>
</dbReference>
<accession>A0A918KW27</accession>
<dbReference type="AlphaFoldDB" id="A0A918KW27"/>
<dbReference type="Pfam" id="PF06283">
    <property type="entry name" value="ThuA"/>
    <property type="match status" value="1"/>
</dbReference>
<dbReference type="Gene3D" id="3.40.50.880">
    <property type="match status" value="1"/>
</dbReference>
<proteinExistence type="predicted"/>
<evidence type="ECO:0000259" key="2">
    <source>
        <dbReference type="Pfam" id="PF06283"/>
    </source>
</evidence>
<dbReference type="RefSeq" id="WP_189941005.1">
    <property type="nucleotide sequence ID" value="NZ_BMSX01000016.1"/>
</dbReference>
<feature type="domain" description="ThuA-like" evidence="2">
    <location>
        <begin position="25"/>
        <end position="222"/>
    </location>
</feature>
<keyword evidence="4" id="KW-1185">Reference proteome</keyword>
<name>A0A918KW27_9ACTN</name>
<dbReference type="InterPro" id="IPR029010">
    <property type="entry name" value="ThuA-like"/>
</dbReference>
<reference evidence="3" key="2">
    <citation type="submission" date="2020-09" db="EMBL/GenBank/DDBJ databases">
        <authorList>
            <person name="Sun Q."/>
            <person name="Ohkuma M."/>
        </authorList>
    </citation>
    <scope>NUCLEOTIDE SEQUENCE</scope>
    <source>
        <strain evidence="3">JCM 4346</strain>
    </source>
</reference>
<feature type="region of interest" description="Disordered" evidence="1">
    <location>
        <begin position="255"/>
        <end position="299"/>
    </location>
</feature>
<dbReference type="SUPFAM" id="SSF52317">
    <property type="entry name" value="Class I glutamine amidotransferase-like"/>
    <property type="match status" value="1"/>
</dbReference>
<sequence length="299" mass="32627">MAGPAGRLDAVLVCGGRWHDVDFARLRLLELLGEHPRVRTTVHQDYDCLPALETADLLVTYTCDVRPRPAQRAALSRFVERGGRWLALHGTNAVIEPPARGGPRLFTTPRLLGDLAEVLGSQFLAHPPIEPYEVRVTRPDHPLVAGIEPFTVIDELYVCELHGELEVLLHAEYTGPCRGFAEGDTAAADGAPRPVLYLKRHGLGEVCYFTLGHCRGRYDVQDLGADDTGRVDRGPWETPEFLTVLGRCVERVVGARGMSPPPPPPVPSPGAPPPDPRPMPTHHPTRWDEGSPDSSPSGV</sequence>
<gene>
    <name evidence="3" type="ORF">GCM10010251_61160</name>
</gene>
<protein>
    <recommendedName>
        <fullName evidence="2">ThuA-like domain-containing protein</fullName>
    </recommendedName>
</protein>
<evidence type="ECO:0000313" key="4">
    <source>
        <dbReference type="Proteomes" id="UP000658320"/>
    </source>
</evidence>